<dbReference type="GO" id="GO:0036064">
    <property type="term" value="C:ciliary basal body"/>
    <property type="evidence" value="ECO:0007669"/>
    <property type="project" value="TreeGrafter"/>
</dbReference>
<evidence type="ECO:0000313" key="3">
    <source>
        <dbReference type="WBParaSite" id="sdigi.contig345.g7613.t1"/>
    </source>
</evidence>
<proteinExistence type="inferred from homology"/>
<reference evidence="3" key="1">
    <citation type="submission" date="2022-11" db="UniProtKB">
        <authorList>
            <consortium name="WormBaseParasite"/>
        </authorList>
    </citation>
    <scope>IDENTIFICATION</scope>
</reference>
<name>A0A915PRD9_9BILA</name>
<keyword evidence="2" id="KW-1185">Reference proteome</keyword>
<dbReference type="Proteomes" id="UP000887581">
    <property type="component" value="Unplaced"/>
</dbReference>
<dbReference type="PANTHER" id="PTHR31516">
    <property type="entry name" value="STABILIZER OF AXONEMAL MICROTUBULES 2"/>
    <property type="match status" value="1"/>
</dbReference>
<dbReference type="GO" id="GO:0008017">
    <property type="term" value="F:microtubule binding"/>
    <property type="evidence" value="ECO:0007669"/>
    <property type="project" value="InterPro"/>
</dbReference>
<dbReference type="GO" id="GO:0005814">
    <property type="term" value="C:centriole"/>
    <property type="evidence" value="ECO:0007669"/>
    <property type="project" value="TreeGrafter"/>
</dbReference>
<dbReference type="PANTHER" id="PTHR31516:SF17">
    <property type="entry name" value="STABILIZER OF AXONEMAL MICROTUBULES 2"/>
    <property type="match status" value="1"/>
</dbReference>
<dbReference type="WBParaSite" id="sdigi.contig345.g7613.t1">
    <property type="protein sequence ID" value="sdigi.contig345.g7613.t1"/>
    <property type="gene ID" value="sdigi.contig345.g7613"/>
</dbReference>
<evidence type="ECO:0000313" key="2">
    <source>
        <dbReference type="Proteomes" id="UP000887581"/>
    </source>
</evidence>
<comment type="similarity">
    <text evidence="1">Belongs to the FAM154 family.</text>
</comment>
<organism evidence="2 3">
    <name type="scientific">Setaria digitata</name>
    <dbReference type="NCBI Taxonomy" id="48799"/>
    <lineage>
        <taxon>Eukaryota</taxon>
        <taxon>Metazoa</taxon>
        <taxon>Ecdysozoa</taxon>
        <taxon>Nematoda</taxon>
        <taxon>Chromadorea</taxon>
        <taxon>Rhabditida</taxon>
        <taxon>Spirurina</taxon>
        <taxon>Spiruromorpha</taxon>
        <taxon>Filarioidea</taxon>
        <taxon>Setariidae</taxon>
        <taxon>Setaria</taxon>
    </lineage>
</organism>
<dbReference type="AlphaFoldDB" id="A0A915PRD9"/>
<accession>A0A915PRD9</accession>
<dbReference type="GO" id="GO:0005879">
    <property type="term" value="C:axonemal microtubule"/>
    <property type="evidence" value="ECO:0007669"/>
    <property type="project" value="TreeGrafter"/>
</dbReference>
<protein>
    <submittedName>
        <fullName evidence="3">JmjN domain-containing protein</fullName>
    </submittedName>
</protein>
<sequence length="324" mass="36838">MLPRDSDLFKKENLLVFDTVSHQDYGGKKGERYAIVKPKDSDILCGDGSFMSQTQKNADYLAQKGERCDIKRPVSSDIWKHDGKLETESVSRQDFSAKKIERYTVKKPSDSDILHGDGSFRAETHSQAEFMAKKGDRFETVKPSSSGIWKEQQKKIECDDAVKKTVASPENINTAYTECTVCDNLNRSDRRLGNLRAAYTETFYEGVRPEDVERIIKHGKQQVKLPETHLEGQSIYQTSFKMPPASGAPVRIKSVGKFHESTFRQSREMKLESQYNADFVPKLIPCPAGELIESIAKNHSSTEHFEFYRILGGHHFYEPKADNV</sequence>
<dbReference type="GO" id="GO:0036126">
    <property type="term" value="C:sperm flagellum"/>
    <property type="evidence" value="ECO:0007669"/>
    <property type="project" value="TreeGrafter"/>
</dbReference>
<evidence type="ECO:0000256" key="1">
    <source>
        <dbReference type="ARBA" id="ARBA00008738"/>
    </source>
</evidence>
<dbReference type="InterPro" id="IPR033336">
    <property type="entry name" value="SAXO1/2"/>
</dbReference>